<keyword evidence="1" id="KW-0812">Transmembrane</keyword>
<evidence type="ECO:0000313" key="3">
    <source>
        <dbReference type="Proteomes" id="UP001198242"/>
    </source>
</evidence>
<keyword evidence="1" id="KW-1133">Transmembrane helix</keyword>
<keyword evidence="3" id="KW-1185">Reference proteome</keyword>
<feature type="transmembrane region" description="Helical" evidence="1">
    <location>
        <begin position="36"/>
        <end position="55"/>
    </location>
</feature>
<keyword evidence="1" id="KW-0472">Membrane</keyword>
<organism evidence="2 3">
    <name type="scientific">Hominilimicola fabiformis</name>
    <dbReference type="NCBI Taxonomy" id="2885356"/>
    <lineage>
        <taxon>Bacteria</taxon>
        <taxon>Bacillati</taxon>
        <taxon>Bacillota</taxon>
        <taxon>Clostridia</taxon>
        <taxon>Eubacteriales</taxon>
        <taxon>Oscillospiraceae</taxon>
        <taxon>Hominilimicola</taxon>
    </lineage>
</organism>
<evidence type="ECO:0000256" key="1">
    <source>
        <dbReference type="SAM" id="Phobius"/>
    </source>
</evidence>
<accession>A0AAE3DXR7</accession>
<evidence type="ECO:0000313" key="2">
    <source>
        <dbReference type="EMBL" id="MCC2210044.1"/>
    </source>
</evidence>
<sequence>MKKFEIGLCITALIICGIGIILAAIGAFLSILQNDWLWVLVDILLIILNGLNIYLNYTMISDEFGW</sequence>
<name>A0AAE3DXR7_9FIRM</name>
<proteinExistence type="predicted"/>
<protein>
    <submittedName>
        <fullName evidence="2">Uncharacterized protein</fullName>
    </submittedName>
</protein>
<dbReference type="Proteomes" id="UP001198242">
    <property type="component" value="Unassembled WGS sequence"/>
</dbReference>
<feature type="transmembrane region" description="Helical" evidence="1">
    <location>
        <begin position="7"/>
        <end position="30"/>
    </location>
</feature>
<gene>
    <name evidence="2" type="ORF">LKE05_04455</name>
</gene>
<dbReference type="EMBL" id="JAJEQM010000005">
    <property type="protein sequence ID" value="MCC2210044.1"/>
    <property type="molecule type" value="Genomic_DNA"/>
</dbReference>
<comment type="caution">
    <text evidence="2">The sequence shown here is derived from an EMBL/GenBank/DDBJ whole genome shotgun (WGS) entry which is preliminary data.</text>
</comment>
<dbReference type="AlphaFoldDB" id="A0AAE3DXR7"/>
<dbReference type="RefSeq" id="WP_308456071.1">
    <property type="nucleotide sequence ID" value="NZ_JAJEQM010000005.1"/>
</dbReference>
<reference evidence="2 3" key="1">
    <citation type="submission" date="2021-10" db="EMBL/GenBank/DDBJ databases">
        <title>Anaerobic single-cell dispensing facilitates the cultivation of human gut bacteria.</title>
        <authorList>
            <person name="Afrizal A."/>
        </authorList>
    </citation>
    <scope>NUCLEOTIDE SEQUENCE [LARGE SCALE GENOMIC DNA]</scope>
    <source>
        <strain evidence="2 3">CLA-AA-H232</strain>
    </source>
</reference>